<dbReference type="Proteomes" id="UP001528823">
    <property type="component" value="Unassembled WGS sequence"/>
</dbReference>
<protein>
    <submittedName>
        <fullName evidence="1">Uncharacterized protein</fullName>
    </submittedName>
</protein>
<evidence type="ECO:0000313" key="1">
    <source>
        <dbReference type="EMBL" id="MDE1462135.1"/>
    </source>
</evidence>
<name>A0ABT5U7G0_9GAMM</name>
<comment type="caution">
    <text evidence="1">The sequence shown here is derived from an EMBL/GenBank/DDBJ whole genome shotgun (WGS) entry which is preliminary data.</text>
</comment>
<proteinExistence type="predicted"/>
<keyword evidence="2" id="KW-1185">Reference proteome</keyword>
<gene>
    <name evidence="1" type="ORF">ORQ98_09135</name>
</gene>
<organism evidence="1 2">
    <name type="scientific">Spartinivicinus poritis</name>
    <dbReference type="NCBI Taxonomy" id="2994640"/>
    <lineage>
        <taxon>Bacteria</taxon>
        <taxon>Pseudomonadati</taxon>
        <taxon>Pseudomonadota</taxon>
        <taxon>Gammaproteobacteria</taxon>
        <taxon>Oceanospirillales</taxon>
        <taxon>Zooshikellaceae</taxon>
        <taxon>Spartinivicinus</taxon>
    </lineage>
</organism>
<accession>A0ABT5U7G0</accession>
<reference evidence="1 2" key="1">
    <citation type="submission" date="2022-11" db="EMBL/GenBank/DDBJ databases">
        <title>Spartinivicinus poritis sp. nov., isolated from scleractinian coral Porites lutea.</title>
        <authorList>
            <person name="Zhang G."/>
            <person name="Cai L."/>
            <person name="Wei Q."/>
        </authorList>
    </citation>
    <scope>NUCLEOTIDE SEQUENCE [LARGE SCALE GENOMIC DNA]</scope>
    <source>
        <strain evidence="1 2">A2-2</strain>
    </source>
</reference>
<sequence>MATIRWSLNRQSQLLQQGAEVRIADVSNKLEVLHVDFKDIIRHQEKHLHEIEKQLLSYQKDVAETYMKKEESVAIYKDMELKVDKIRSETKNYYDNLLNHIDNKIA</sequence>
<dbReference type="EMBL" id="JAPMOU010000009">
    <property type="protein sequence ID" value="MDE1462135.1"/>
    <property type="molecule type" value="Genomic_DNA"/>
</dbReference>
<evidence type="ECO:0000313" key="2">
    <source>
        <dbReference type="Proteomes" id="UP001528823"/>
    </source>
</evidence>
<dbReference type="RefSeq" id="WP_274688494.1">
    <property type="nucleotide sequence ID" value="NZ_JAPMOU010000009.1"/>
</dbReference>